<comment type="caution">
    <text evidence="2">The sequence shown here is derived from an EMBL/GenBank/DDBJ whole genome shotgun (WGS) entry which is preliminary data.</text>
</comment>
<reference evidence="2 3" key="1">
    <citation type="submission" date="2024-04" db="EMBL/GenBank/DDBJ databases">
        <title>Tritrichomonas musculus Genome.</title>
        <authorList>
            <person name="Alves-Ferreira E."/>
            <person name="Grigg M."/>
            <person name="Lorenzi H."/>
            <person name="Galac M."/>
        </authorList>
    </citation>
    <scope>NUCLEOTIDE SEQUENCE [LARGE SCALE GENOMIC DNA]</scope>
    <source>
        <strain evidence="2 3">EAF2021</strain>
    </source>
</reference>
<evidence type="ECO:0000313" key="2">
    <source>
        <dbReference type="EMBL" id="KAK8880895.1"/>
    </source>
</evidence>
<evidence type="ECO:0000259" key="1">
    <source>
        <dbReference type="Pfam" id="PF07707"/>
    </source>
</evidence>
<protein>
    <recommendedName>
        <fullName evidence="1">BACK domain-containing protein</fullName>
    </recommendedName>
</protein>
<dbReference type="EMBL" id="JAPFFF010000010">
    <property type="protein sequence ID" value="KAK8880895.1"/>
    <property type="molecule type" value="Genomic_DNA"/>
</dbReference>
<keyword evidence="3" id="KW-1185">Reference proteome</keyword>
<dbReference type="InterPro" id="IPR011705">
    <property type="entry name" value="BACK"/>
</dbReference>
<dbReference type="Proteomes" id="UP001470230">
    <property type="component" value="Unassembled WGS sequence"/>
</dbReference>
<evidence type="ECO:0000313" key="3">
    <source>
        <dbReference type="Proteomes" id="UP001470230"/>
    </source>
</evidence>
<name>A0ABR2JSQ3_9EUKA</name>
<accession>A0ABR2JSQ3</accession>
<sequence length="206" mass="23950">MRLNPSCITKIPLDIINDDFTFIVNGSKIKTKKLIAYLLSPTLCKNHINDQTIDTFVIQTENDGNFSHILNLSKFTEISFPEREAPFISEVIKNLGNTFIDFTDPKESIEITTSNVISLIKQHEKSDIFYSKRLSKEIDFISSNFYRICEGNSEELNGISLDTFYKILNNDKFKLTKEDQLLELINKLKQHDEKYSILYEFVLFEN</sequence>
<organism evidence="2 3">
    <name type="scientific">Tritrichomonas musculus</name>
    <dbReference type="NCBI Taxonomy" id="1915356"/>
    <lineage>
        <taxon>Eukaryota</taxon>
        <taxon>Metamonada</taxon>
        <taxon>Parabasalia</taxon>
        <taxon>Tritrichomonadida</taxon>
        <taxon>Tritrichomonadidae</taxon>
        <taxon>Tritrichomonas</taxon>
    </lineage>
</organism>
<proteinExistence type="predicted"/>
<feature type="domain" description="BACK" evidence="1">
    <location>
        <begin position="126"/>
        <end position="194"/>
    </location>
</feature>
<gene>
    <name evidence="2" type="ORF">M9Y10_003594</name>
</gene>
<dbReference type="Pfam" id="PF07707">
    <property type="entry name" value="BACK"/>
    <property type="match status" value="1"/>
</dbReference>